<gene>
    <name evidence="3" type="ORF">QNN03_36725</name>
</gene>
<evidence type="ECO:0000256" key="1">
    <source>
        <dbReference type="SAM" id="MobiDB-lite"/>
    </source>
</evidence>
<evidence type="ECO:0000313" key="4">
    <source>
        <dbReference type="Proteomes" id="UP001241926"/>
    </source>
</evidence>
<dbReference type="PROSITE" id="PS51257">
    <property type="entry name" value="PROKAR_LIPOPROTEIN"/>
    <property type="match status" value="1"/>
</dbReference>
<evidence type="ECO:0000256" key="2">
    <source>
        <dbReference type="SAM" id="SignalP"/>
    </source>
</evidence>
<accession>A0ABT7JAS6</accession>
<evidence type="ECO:0000313" key="3">
    <source>
        <dbReference type="EMBL" id="MDL2081985.1"/>
    </source>
</evidence>
<keyword evidence="2" id="KW-0732">Signal</keyword>
<dbReference type="EMBL" id="JASJUS010000064">
    <property type="protein sequence ID" value="MDL2081985.1"/>
    <property type="molecule type" value="Genomic_DNA"/>
</dbReference>
<name>A0ABT7JAS6_9ACTN</name>
<keyword evidence="4" id="KW-1185">Reference proteome</keyword>
<feature type="region of interest" description="Disordered" evidence="1">
    <location>
        <begin position="45"/>
        <end position="64"/>
    </location>
</feature>
<organism evidence="3 4">
    <name type="scientific">Streptomyces fuscus</name>
    <dbReference type="NCBI Taxonomy" id="3048495"/>
    <lineage>
        <taxon>Bacteria</taxon>
        <taxon>Bacillati</taxon>
        <taxon>Actinomycetota</taxon>
        <taxon>Actinomycetes</taxon>
        <taxon>Kitasatosporales</taxon>
        <taxon>Streptomycetaceae</taxon>
        <taxon>Streptomyces</taxon>
    </lineage>
</organism>
<dbReference type="RefSeq" id="WP_093723636.1">
    <property type="nucleotide sequence ID" value="NZ_JASJUS010000064.1"/>
</dbReference>
<protein>
    <recommendedName>
        <fullName evidence="5">Secreted protein</fullName>
    </recommendedName>
</protein>
<proteinExistence type="predicted"/>
<feature type="signal peptide" evidence="2">
    <location>
        <begin position="1"/>
        <end position="21"/>
    </location>
</feature>
<feature type="compositionally biased region" description="Basic and acidic residues" evidence="1">
    <location>
        <begin position="46"/>
        <end position="64"/>
    </location>
</feature>
<sequence length="98" mass="10121">MKTRTAVVAALLAVGTLGLTACGSDDKADPAACKAAVAEQVSEAVKSGKEMGEDRPSACDGLSEKELDKIAREVASKEIEDSLGDLQESLDELEQSAP</sequence>
<evidence type="ECO:0008006" key="5">
    <source>
        <dbReference type="Google" id="ProtNLM"/>
    </source>
</evidence>
<dbReference type="Proteomes" id="UP001241926">
    <property type="component" value="Unassembled WGS sequence"/>
</dbReference>
<feature type="chain" id="PRO_5045880373" description="Secreted protein" evidence="2">
    <location>
        <begin position="22"/>
        <end position="98"/>
    </location>
</feature>
<reference evidence="3 4" key="1">
    <citation type="submission" date="2023-05" db="EMBL/GenBank/DDBJ databases">
        <title>Streptomyces fuscus sp. nov., a brown-black pigment producing actinomyces isolated from dry sand of Sea duck farm.</title>
        <authorList>
            <person name="Xie J."/>
            <person name="Shen N."/>
        </authorList>
    </citation>
    <scope>NUCLEOTIDE SEQUENCE [LARGE SCALE GENOMIC DNA]</scope>
    <source>
        <strain evidence="3 4">GXMU-J15</strain>
    </source>
</reference>
<comment type="caution">
    <text evidence="3">The sequence shown here is derived from an EMBL/GenBank/DDBJ whole genome shotgun (WGS) entry which is preliminary data.</text>
</comment>